<keyword evidence="5" id="KW-0418">Kinase</keyword>
<accession>A0A9P6QEX6</accession>
<keyword evidence="2" id="KW-0723">Serine/threonine-protein kinase</keyword>
<keyword evidence="6" id="KW-0067">ATP-binding</keyword>
<feature type="region of interest" description="Disordered" evidence="9">
    <location>
        <begin position="819"/>
        <end position="842"/>
    </location>
</feature>
<keyword evidence="3" id="KW-0808">Transferase</keyword>
<dbReference type="GO" id="GO:0004674">
    <property type="term" value="F:protein serine/threonine kinase activity"/>
    <property type="evidence" value="ECO:0007669"/>
    <property type="project" value="UniProtKB-KW"/>
</dbReference>
<dbReference type="PANTHER" id="PTHR22967">
    <property type="entry name" value="SERINE/THREONINE PROTEIN KINASE"/>
    <property type="match status" value="1"/>
</dbReference>
<proteinExistence type="predicted"/>
<evidence type="ECO:0000256" key="6">
    <source>
        <dbReference type="ARBA" id="ARBA00022840"/>
    </source>
</evidence>
<feature type="region of interest" description="Disordered" evidence="9">
    <location>
        <begin position="467"/>
        <end position="632"/>
    </location>
</feature>
<evidence type="ECO:0000259" key="10">
    <source>
        <dbReference type="PROSITE" id="PS50011"/>
    </source>
</evidence>
<feature type="compositionally biased region" description="Polar residues" evidence="9">
    <location>
        <begin position="890"/>
        <end position="907"/>
    </location>
</feature>
<keyword evidence="12" id="KW-1185">Reference proteome</keyword>
<dbReference type="AlphaFoldDB" id="A0A9P6QEX6"/>
<feature type="compositionally biased region" description="Polar residues" evidence="9">
    <location>
        <begin position="720"/>
        <end position="738"/>
    </location>
</feature>
<protein>
    <recommendedName>
        <fullName evidence="1">non-specific serine/threonine protein kinase</fullName>
        <ecNumber evidence="1">2.7.11.1</ecNumber>
    </recommendedName>
</protein>
<feature type="compositionally biased region" description="Polar residues" evidence="9">
    <location>
        <begin position="746"/>
        <end position="758"/>
    </location>
</feature>
<feature type="compositionally biased region" description="Low complexity" evidence="9">
    <location>
        <begin position="678"/>
        <end position="696"/>
    </location>
</feature>
<evidence type="ECO:0000256" key="7">
    <source>
        <dbReference type="ARBA" id="ARBA00047899"/>
    </source>
</evidence>
<dbReference type="EC" id="2.7.11.1" evidence="1"/>
<dbReference type="CDD" id="cd14037">
    <property type="entry name" value="STKc_NAK_like"/>
    <property type="match status" value="1"/>
</dbReference>
<feature type="compositionally biased region" description="Low complexity" evidence="9">
    <location>
        <begin position="872"/>
        <end position="889"/>
    </location>
</feature>
<feature type="compositionally biased region" description="Basic and acidic residues" evidence="9">
    <location>
        <begin position="819"/>
        <end position="839"/>
    </location>
</feature>
<evidence type="ECO:0000313" key="12">
    <source>
        <dbReference type="Proteomes" id="UP000807716"/>
    </source>
</evidence>
<feature type="compositionally biased region" description="Polar residues" evidence="9">
    <location>
        <begin position="776"/>
        <end position="785"/>
    </location>
</feature>
<dbReference type="EMBL" id="JAAAJB010000109">
    <property type="protein sequence ID" value="KAG0265732.1"/>
    <property type="molecule type" value="Genomic_DNA"/>
</dbReference>
<feature type="region of interest" description="Disordered" evidence="9">
    <location>
        <begin position="856"/>
        <end position="918"/>
    </location>
</feature>
<feature type="compositionally biased region" description="Polar residues" evidence="9">
    <location>
        <begin position="1036"/>
        <end position="1045"/>
    </location>
</feature>
<evidence type="ECO:0000256" key="3">
    <source>
        <dbReference type="ARBA" id="ARBA00022679"/>
    </source>
</evidence>
<name>A0A9P6QEX6_9FUNG</name>
<evidence type="ECO:0000256" key="2">
    <source>
        <dbReference type="ARBA" id="ARBA00022527"/>
    </source>
</evidence>
<feature type="compositionally biased region" description="Basic and acidic residues" evidence="9">
    <location>
        <begin position="656"/>
        <end position="668"/>
    </location>
</feature>
<dbReference type="InterPro" id="IPR000719">
    <property type="entry name" value="Prot_kinase_dom"/>
</dbReference>
<dbReference type="InterPro" id="IPR011009">
    <property type="entry name" value="Kinase-like_dom_sf"/>
</dbReference>
<dbReference type="Pfam" id="PF00069">
    <property type="entry name" value="Pkinase"/>
    <property type="match status" value="1"/>
</dbReference>
<evidence type="ECO:0000256" key="1">
    <source>
        <dbReference type="ARBA" id="ARBA00012513"/>
    </source>
</evidence>
<feature type="region of interest" description="Disordered" evidence="9">
    <location>
        <begin position="653"/>
        <end position="805"/>
    </location>
</feature>
<gene>
    <name evidence="11" type="ORF">DFQ27_000383</name>
</gene>
<feature type="compositionally biased region" description="Polar residues" evidence="9">
    <location>
        <begin position="1017"/>
        <end position="1027"/>
    </location>
</feature>
<evidence type="ECO:0000256" key="9">
    <source>
        <dbReference type="SAM" id="MobiDB-lite"/>
    </source>
</evidence>
<feature type="compositionally biased region" description="Low complexity" evidence="9">
    <location>
        <begin position="1096"/>
        <end position="1120"/>
    </location>
</feature>
<feature type="compositionally biased region" description="Low complexity" evidence="9">
    <location>
        <begin position="467"/>
        <end position="484"/>
    </location>
</feature>
<reference evidence="11" key="1">
    <citation type="journal article" date="2020" name="Fungal Divers.">
        <title>Resolving the Mortierellaceae phylogeny through synthesis of multi-gene phylogenetics and phylogenomics.</title>
        <authorList>
            <person name="Vandepol N."/>
            <person name="Liber J."/>
            <person name="Desiro A."/>
            <person name="Na H."/>
            <person name="Kennedy M."/>
            <person name="Barry K."/>
            <person name="Grigoriev I.V."/>
            <person name="Miller A.N."/>
            <person name="O'Donnell K."/>
            <person name="Stajich J.E."/>
            <person name="Bonito G."/>
        </authorList>
    </citation>
    <scope>NUCLEOTIDE SEQUENCE</scope>
    <source>
        <strain evidence="11">BC1065</strain>
    </source>
</reference>
<dbReference type="GO" id="GO:0005524">
    <property type="term" value="F:ATP binding"/>
    <property type="evidence" value="ECO:0007669"/>
    <property type="project" value="UniProtKB-KW"/>
</dbReference>
<feature type="region of interest" description="Disordered" evidence="9">
    <location>
        <begin position="353"/>
        <end position="372"/>
    </location>
</feature>
<dbReference type="PANTHER" id="PTHR22967:SF57">
    <property type="entry name" value="AUXILIN, ISOFORM A-RELATED"/>
    <property type="match status" value="1"/>
</dbReference>
<organism evidence="11 12">
    <name type="scientific">Actinomortierella ambigua</name>
    <dbReference type="NCBI Taxonomy" id="1343610"/>
    <lineage>
        <taxon>Eukaryota</taxon>
        <taxon>Fungi</taxon>
        <taxon>Fungi incertae sedis</taxon>
        <taxon>Mucoromycota</taxon>
        <taxon>Mortierellomycotina</taxon>
        <taxon>Mortierellomycetes</taxon>
        <taxon>Mortierellales</taxon>
        <taxon>Mortierellaceae</taxon>
        <taxon>Actinomortierella</taxon>
    </lineage>
</organism>
<dbReference type="OrthoDB" id="2018507at2759"/>
<feature type="compositionally biased region" description="Basic and acidic residues" evidence="9">
    <location>
        <begin position="1183"/>
        <end position="1195"/>
    </location>
</feature>
<feature type="compositionally biased region" description="Low complexity" evidence="9">
    <location>
        <begin position="565"/>
        <end position="577"/>
    </location>
</feature>
<comment type="catalytic activity">
    <reaction evidence="8">
        <text>L-seryl-[protein] + ATP = O-phospho-L-seryl-[protein] + ADP + H(+)</text>
        <dbReference type="Rhea" id="RHEA:17989"/>
        <dbReference type="Rhea" id="RHEA-COMP:9863"/>
        <dbReference type="Rhea" id="RHEA-COMP:11604"/>
        <dbReference type="ChEBI" id="CHEBI:15378"/>
        <dbReference type="ChEBI" id="CHEBI:29999"/>
        <dbReference type="ChEBI" id="CHEBI:30616"/>
        <dbReference type="ChEBI" id="CHEBI:83421"/>
        <dbReference type="ChEBI" id="CHEBI:456216"/>
        <dbReference type="EC" id="2.7.11.1"/>
    </reaction>
</comment>
<dbReference type="Gene3D" id="1.10.510.10">
    <property type="entry name" value="Transferase(Phosphotransferase) domain 1"/>
    <property type="match status" value="1"/>
</dbReference>
<dbReference type="PROSITE" id="PS50011">
    <property type="entry name" value="PROTEIN_KINASE_DOM"/>
    <property type="match status" value="1"/>
</dbReference>
<feature type="domain" description="Protein kinase" evidence="10">
    <location>
        <begin position="33"/>
        <end position="306"/>
    </location>
</feature>
<dbReference type="SUPFAM" id="SSF56112">
    <property type="entry name" value="Protein kinase-like (PK-like)"/>
    <property type="match status" value="1"/>
</dbReference>
<dbReference type="InterPro" id="IPR008271">
    <property type="entry name" value="Ser/Thr_kinase_AS"/>
</dbReference>
<feature type="region of interest" description="Disordered" evidence="9">
    <location>
        <begin position="959"/>
        <end position="1204"/>
    </location>
</feature>
<comment type="caution">
    <text evidence="11">The sequence shown here is derived from an EMBL/GenBank/DDBJ whole genome shotgun (WGS) entry which is preliminary data.</text>
</comment>
<feature type="compositionally biased region" description="Low complexity" evidence="9">
    <location>
        <begin position="595"/>
        <end position="623"/>
    </location>
</feature>
<feature type="compositionally biased region" description="Polar residues" evidence="9">
    <location>
        <begin position="513"/>
        <end position="547"/>
    </location>
</feature>
<dbReference type="Proteomes" id="UP000807716">
    <property type="component" value="Unassembled WGS sequence"/>
</dbReference>
<evidence type="ECO:0000256" key="5">
    <source>
        <dbReference type="ARBA" id="ARBA00022777"/>
    </source>
</evidence>
<comment type="catalytic activity">
    <reaction evidence="7">
        <text>L-threonyl-[protein] + ATP = O-phospho-L-threonyl-[protein] + ADP + H(+)</text>
        <dbReference type="Rhea" id="RHEA:46608"/>
        <dbReference type="Rhea" id="RHEA-COMP:11060"/>
        <dbReference type="Rhea" id="RHEA-COMP:11605"/>
        <dbReference type="ChEBI" id="CHEBI:15378"/>
        <dbReference type="ChEBI" id="CHEBI:30013"/>
        <dbReference type="ChEBI" id="CHEBI:30616"/>
        <dbReference type="ChEBI" id="CHEBI:61977"/>
        <dbReference type="ChEBI" id="CHEBI:456216"/>
        <dbReference type="EC" id="2.7.11.1"/>
    </reaction>
</comment>
<sequence length="1204" mass="128883">MNVMNGGSVMAPAVPPPGTFPPGTQIQLGQYAVILERYIAEGGFAHVYLASLLGGPPSTVVVKRIAVADKERLAIVNNEIETMKRLGQHKNIVEYMDSTMGKLEGGGYEVLILMENCAGGPVIDIMNRRLQHRLTEPEILKIFSNVCEAVAYMHYHDPPVLHRDIKVENILLSNNQYKLCDFGSATTNILRGDNIPKTVKEIQLLEEDINNHTTLQYRAPEMLDLYMRKGIDEKIDIWALGVLLYKLCYYTTPFEEQGQLAILNARYTIPDQPIFSNELKGLIRSMLKEEPSQRPNIYQVLEMTSIIRGLPCPIQNQKYPEASFSANNQAAPSAATSMDIFTTAPMSRPMDVLPSIAPMRRGRPTRSPALESMPNEPAIITKKENALGDEFGAFSSTTDFQAGFDDSFGTFPSAAGANSTSSGDGFDFGGSSNSTNGANSTSAKFSLGFEEPKTSVGDFGFKSTIASTSSTTSSAPSNNVTSSPGTSKGPRPLSAMATPSTTSKPTAMDLLLSDSTPSGTVYSNKSNSSLTSTAPVQSPSAQLTGPSLQARLRNLGLGGGDVATSSSRAGSGSSAYSNISPAQGAAHPAPLRPANASHRSNNSISSNSSGSNSTSSAVKAAASKYPPLTGSKHDHMELLQQQQLEQLGQFSTELSRAPDNRGKAKVLDPSKTLDGLRQQNSNSGASYQQASASSHNTPAMMSPDVSGLGLGHSSLVPHGSQPNNSRSLSPLPMSSQGASMEVPGTKTPTIPLRTTSSEMALPAPPPKPSHSHNHSQSGLTATSLRPTAAPKPSEPAKPGHSNNDDDEIQQIRSQFERQRRELVEQQQRQMEEQQREHRVQQQRLQDQQLRELQSQQERWIAKRRAQKEQERQAQSPQQRQDSQLPPQLSGRSATSVNTSSSLVNHYGSSPSSSSSVLSSSTASSMMLHSQQSPSVSATLSPSASVSSLASTMTSATATMASTASSRKPWAGGSGTTVNGETGYVPRTTYTPASSNTNTTTLAPTAPPRSSERPRAVTTESSGPTGSSVAKPARSRGLSSSNNASPLPQGKKPELMPKPTRFRMKDGAGNLAVGEEEAFKRRFPSADDFDQDDLLEASIVSGSSSPRSRSIASPPSSARPSLDYIRREEEEEEEEEILSRPPRRGRGVLKGYGRVSSPASGVSSSLSGPRSQSLQSALEDAEMEDKPIESVRERVQRMNRGGMAE</sequence>
<dbReference type="SMART" id="SM00220">
    <property type="entry name" value="S_TKc"/>
    <property type="match status" value="1"/>
</dbReference>
<evidence type="ECO:0000256" key="4">
    <source>
        <dbReference type="ARBA" id="ARBA00022741"/>
    </source>
</evidence>
<dbReference type="PROSITE" id="PS00108">
    <property type="entry name" value="PROTEIN_KINASE_ST"/>
    <property type="match status" value="1"/>
</dbReference>
<evidence type="ECO:0000256" key="8">
    <source>
        <dbReference type="ARBA" id="ARBA00048679"/>
    </source>
</evidence>
<dbReference type="GO" id="GO:0007015">
    <property type="term" value="P:actin filament organization"/>
    <property type="evidence" value="ECO:0007669"/>
    <property type="project" value="TreeGrafter"/>
</dbReference>
<keyword evidence="4" id="KW-0547">Nucleotide-binding</keyword>
<dbReference type="GO" id="GO:0000147">
    <property type="term" value="P:actin cortical patch assembly"/>
    <property type="evidence" value="ECO:0007669"/>
    <property type="project" value="TreeGrafter"/>
</dbReference>
<evidence type="ECO:0000313" key="11">
    <source>
        <dbReference type="EMBL" id="KAG0265732.1"/>
    </source>
</evidence>
<feature type="compositionally biased region" description="Low complexity" evidence="9">
    <location>
        <begin position="1153"/>
        <end position="1175"/>
    </location>
</feature>
<feature type="compositionally biased region" description="Low complexity" evidence="9">
    <location>
        <begin position="908"/>
        <end position="918"/>
    </location>
</feature>
<dbReference type="GO" id="GO:0005737">
    <property type="term" value="C:cytoplasm"/>
    <property type="evidence" value="ECO:0007669"/>
    <property type="project" value="TreeGrafter"/>
</dbReference>
<feature type="compositionally biased region" description="Low complexity" evidence="9">
    <location>
        <begin position="987"/>
        <end position="1003"/>
    </location>
</feature>